<accession>A0A834WEQ0</accession>
<reference evidence="1" key="1">
    <citation type="submission" date="2020-09" db="EMBL/GenBank/DDBJ databases">
        <title>Genome-Enabled Discovery of Anthraquinone Biosynthesis in Senna tora.</title>
        <authorList>
            <person name="Kang S.-H."/>
            <person name="Pandey R.P."/>
            <person name="Lee C.-M."/>
            <person name="Sim J.-S."/>
            <person name="Jeong J.-T."/>
            <person name="Choi B.-S."/>
            <person name="Jung M."/>
            <person name="Ginzburg D."/>
            <person name="Zhao K."/>
            <person name="Won S.Y."/>
            <person name="Oh T.-J."/>
            <person name="Yu Y."/>
            <person name="Kim N.-H."/>
            <person name="Lee O.R."/>
            <person name="Lee T.-H."/>
            <person name="Bashyal P."/>
            <person name="Kim T.-S."/>
            <person name="Lee W.-H."/>
            <person name="Kawkins C."/>
            <person name="Kim C.-K."/>
            <person name="Kim J.S."/>
            <person name="Ahn B.O."/>
            <person name="Rhee S.Y."/>
            <person name="Sohng J.K."/>
        </authorList>
    </citation>
    <scope>NUCLEOTIDE SEQUENCE</scope>
    <source>
        <tissue evidence="1">Leaf</tissue>
    </source>
</reference>
<dbReference type="Proteomes" id="UP000634136">
    <property type="component" value="Unassembled WGS sequence"/>
</dbReference>
<sequence>MEFGAALLRSFIATVLLILSSLP</sequence>
<proteinExistence type="predicted"/>
<gene>
    <name evidence="1" type="ORF">G2W53_028368</name>
</gene>
<organism evidence="1 2">
    <name type="scientific">Senna tora</name>
    <dbReference type="NCBI Taxonomy" id="362788"/>
    <lineage>
        <taxon>Eukaryota</taxon>
        <taxon>Viridiplantae</taxon>
        <taxon>Streptophyta</taxon>
        <taxon>Embryophyta</taxon>
        <taxon>Tracheophyta</taxon>
        <taxon>Spermatophyta</taxon>
        <taxon>Magnoliopsida</taxon>
        <taxon>eudicotyledons</taxon>
        <taxon>Gunneridae</taxon>
        <taxon>Pentapetalae</taxon>
        <taxon>rosids</taxon>
        <taxon>fabids</taxon>
        <taxon>Fabales</taxon>
        <taxon>Fabaceae</taxon>
        <taxon>Caesalpinioideae</taxon>
        <taxon>Cassia clade</taxon>
        <taxon>Senna</taxon>
    </lineage>
</organism>
<dbReference type="AlphaFoldDB" id="A0A834WEQ0"/>
<evidence type="ECO:0000313" key="2">
    <source>
        <dbReference type="Proteomes" id="UP000634136"/>
    </source>
</evidence>
<keyword evidence="2" id="KW-1185">Reference proteome</keyword>
<comment type="caution">
    <text evidence="1">The sequence shown here is derived from an EMBL/GenBank/DDBJ whole genome shotgun (WGS) entry which is preliminary data.</text>
</comment>
<name>A0A834WEQ0_9FABA</name>
<evidence type="ECO:0000313" key="1">
    <source>
        <dbReference type="EMBL" id="KAF7814399.1"/>
    </source>
</evidence>
<protein>
    <submittedName>
        <fullName evidence="1">Uncharacterized protein</fullName>
    </submittedName>
</protein>
<dbReference type="EMBL" id="JAAIUW010000009">
    <property type="protein sequence ID" value="KAF7814399.1"/>
    <property type="molecule type" value="Genomic_DNA"/>
</dbReference>